<evidence type="ECO:0000313" key="1">
    <source>
        <dbReference type="EMBL" id="MPN42674.1"/>
    </source>
</evidence>
<dbReference type="EMBL" id="VSSQ01100574">
    <property type="protein sequence ID" value="MPN42674.1"/>
    <property type="molecule type" value="Genomic_DNA"/>
</dbReference>
<comment type="caution">
    <text evidence="1">The sequence shown here is derived from an EMBL/GenBank/DDBJ whole genome shotgun (WGS) entry which is preliminary data.</text>
</comment>
<reference evidence="1" key="1">
    <citation type="submission" date="2019-08" db="EMBL/GenBank/DDBJ databases">
        <authorList>
            <person name="Kucharzyk K."/>
            <person name="Murdoch R.W."/>
            <person name="Higgins S."/>
            <person name="Loffler F."/>
        </authorList>
    </citation>
    <scope>NUCLEOTIDE SEQUENCE</scope>
</reference>
<accession>A0A645I2R5</accession>
<organism evidence="1">
    <name type="scientific">bioreactor metagenome</name>
    <dbReference type="NCBI Taxonomy" id="1076179"/>
    <lineage>
        <taxon>unclassified sequences</taxon>
        <taxon>metagenomes</taxon>
        <taxon>ecological metagenomes</taxon>
    </lineage>
</organism>
<gene>
    <name evidence="1" type="ORF">SDC9_190231</name>
</gene>
<name>A0A645I2R5_9ZZZZ</name>
<dbReference type="AlphaFoldDB" id="A0A645I2R5"/>
<protein>
    <submittedName>
        <fullName evidence="1">Uncharacterized protein</fullName>
    </submittedName>
</protein>
<proteinExistence type="predicted"/>
<sequence length="124" mass="13679">MADEINKSATAARYDKIYITHGVKQGVGCFTVCRQQLSYMCVELMLFQYAVNNAYNGFVGEFGITSAFQQTSISTLKTKGKYVEAHVGASFVDDTDHAEGHTDFGELHAVGPHCLCQYPSQRRG</sequence>